<accession>A0A1F5RBU7</accession>
<reference evidence="2 3" key="1">
    <citation type="journal article" date="2016" name="Nat. Commun.">
        <title>Thousands of microbial genomes shed light on interconnected biogeochemical processes in an aquifer system.</title>
        <authorList>
            <person name="Anantharaman K."/>
            <person name="Brown C.T."/>
            <person name="Hug L.A."/>
            <person name="Sharon I."/>
            <person name="Castelle C.J."/>
            <person name="Probst A.J."/>
            <person name="Thomas B.C."/>
            <person name="Singh A."/>
            <person name="Wilkins M.J."/>
            <person name="Karaoz U."/>
            <person name="Brodie E.L."/>
            <person name="Williams K.H."/>
            <person name="Hubbard S.S."/>
            <person name="Banfield J.F."/>
        </authorList>
    </citation>
    <scope>NUCLEOTIDE SEQUENCE [LARGE SCALE GENOMIC DNA]</scope>
</reference>
<evidence type="ECO:0000313" key="3">
    <source>
        <dbReference type="Proteomes" id="UP000177230"/>
    </source>
</evidence>
<dbReference type="EMBL" id="MFFM01000034">
    <property type="protein sequence ID" value="OGF11918.1"/>
    <property type="molecule type" value="Genomic_DNA"/>
</dbReference>
<sequence length="190" mass="20713">MECQEIKNKLQELVDNSLEIQEVTAIKNHLRSCCSCTADYRLLNLVAQSVKALPLPQLSPEFNANIFNALGLEYKIPRLSPVLKWATGAVVSLSSLWLVIFGLGLTFGLNKLDPFKIFSLAKDLIKAPPNLQVILVKAGLRLADMIDLLGQVAATLLKGSNLLVQLAIASIAAFAIIAVTSKRIYINSKI</sequence>
<evidence type="ECO:0000256" key="1">
    <source>
        <dbReference type="SAM" id="Phobius"/>
    </source>
</evidence>
<evidence type="ECO:0000313" key="2">
    <source>
        <dbReference type="EMBL" id="OGF11918.1"/>
    </source>
</evidence>
<feature type="transmembrane region" description="Helical" evidence="1">
    <location>
        <begin position="162"/>
        <end position="180"/>
    </location>
</feature>
<evidence type="ECO:0008006" key="4">
    <source>
        <dbReference type="Google" id="ProtNLM"/>
    </source>
</evidence>
<name>A0A1F5RBU7_9BACT</name>
<organism evidence="2 3">
    <name type="scientific">Candidatus Edwardsbacteria bacterium GWF2_54_11</name>
    <dbReference type="NCBI Taxonomy" id="1817851"/>
    <lineage>
        <taxon>Bacteria</taxon>
        <taxon>Candidatus Edwardsiibacteriota</taxon>
    </lineage>
</organism>
<feature type="transmembrane region" description="Helical" evidence="1">
    <location>
        <begin position="85"/>
        <end position="109"/>
    </location>
</feature>
<keyword evidence="1" id="KW-1133">Transmembrane helix</keyword>
<protein>
    <recommendedName>
        <fullName evidence="4">Zinc-finger domain-containing protein</fullName>
    </recommendedName>
</protein>
<comment type="caution">
    <text evidence="2">The sequence shown here is derived from an EMBL/GenBank/DDBJ whole genome shotgun (WGS) entry which is preliminary data.</text>
</comment>
<proteinExistence type="predicted"/>
<keyword evidence="1" id="KW-0472">Membrane</keyword>
<dbReference type="AlphaFoldDB" id="A0A1F5RBU7"/>
<dbReference type="Proteomes" id="UP000177230">
    <property type="component" value="Unassembled WGS sequence"/>
</dbReference>
<gene>
    <name evidence="2" type="ORF">A2024_02700</name>
</gene>
<keyword evidence="1" id="KW-0812">Transmembrane</keyword>